<dbReference type="Proteomes" id="UP000294257">
    <property type="component" value="Unassembled WGS sequence"/>
</dbReference>
<keyword evidence="6" id="KW-1185">Reference proteome</keyword>
<protein>
    <submittedName>
        <fullName evidence="5">NitT/TauT family transport system substrate-binding protein</fullName>
    </submittedName>
</protein>
<comment type="similarity">
    <text evidence="2">Belongs to the bacterial solute-binding protein SsuA/TauA family.</text>
</comment>
<dbReference type="PANTHER" id="PTHR30024:SF47">
    <property type="entry name" value="TAURINE-BINDING PERIPLASMIC PROTEIN"/>
    <property type="match status" value="1"/>
</dbReference>
<name>A0A4Q7KWC1_9PSEU</name>
<keyword evidence="3" id="KW-0732">Signal</keyword>
<comment type="caution">
    <text evidence="5">The sequence shown here is derived from an EMBL/GenBank/DDBJ whole genome shotgun (WGS) entry which is preliminary data.</text>
</comment>
<evidence type="ECO:0000313" key="6">
    <source>
        <dbReference type="Proteomes" id="UP000294257"/>
    </source>
</evidence>
<reference evidence="5 6" key="1">
    <citation type="submission" date="2019-02" db="EMBL/GenBank/DDBJ databases">
        <title>Genomic Encyclopedia of Type Strains, Phase IV (KMG-IV): sequencing the most valuable type-strain genomes for metagenomic binning, comparative biology and taxonomic classification.</title>
        <authorList>
            <person name="Goeker M."/>
        </authorList>
    </citation>
    <scope>NUCLEOTIDE SEQUENCE [LARGE SCALE GENOMIC DNA]</scope>
    <source>
        <strain evidence="5 6">DSM 101727</strain>
    </source>
</reference>
<feature type="domain" description="SsuA/THI5-like" evidence="4">
    <location>
        <begin position="56"/>
        <end position="260"/>
    </location>
</feature>
<dbReference type="PANTHER" id="PTHR30024">
    <property type="entry name" value="ALIPHATIC SULFONATES-BINDING PROTEIN-RELATED"/>
    <property type="match status" value="1"/>
</dbReference>
<sequence>MSRCRGYLHALVAATLVTVLAGCGLLGGSDSGNTGGSIQVEKTKIRVGVLPIIDNAQLYIAIKNGYFNEVGLEVEPVPIQGGAAAVPGLVNGGLDFSFGNWVSFVSAQSKGIDLKLVADGYQAAPKMFMIMTGPNSPIMGPRDLAGKTIAVNTFNNITELTTRAVLQANDVDPRTVRFIELPFPDMESQLSQKKIDAAFLVEPFITRASKQIGAMPVVDTASGPTASIPIAGYAATGKFAAANPKTVAAFQRALAKGQAASADRTSVEEVLTSYAKIDESTARLLRFGEFPTSLDPTRLQRIPDLMRTYGLLKNRLDVRDMIIPPPPV</sequence>
<gene>
    <name evidence="5" type="ORF">EV193_103372</name>
</gene>
<evidence type="ECO:0000256" key="3">
    <source>
        <dbReference type="ARBA" id="ARBA00022729"/>
    </source>
</evidence>
<dbReference type="PROSITE" id="PS51257">
    <property type="entry name" value="PROKAR_LIPOPROTEIN"/>
    <property type="match status" value="1"/>
</dbReference>
<organism evidence="5 6">
    <name type="scientific">Herbihabitans rhizosphaerae</name>
    <dbReference type="NCBI Taxonomy" id="1872711"/>
    <lineage>
        <taxon>Bacteria</taxon>
        <taxon>Bacillati</taxon>
        <taxon>Actinomycetota</taxon>
        <taxon>Actinomycetes</taxon>
        <taxon>Pseudonocardiales</taxon>
        <taxon>Pseudonocardiaceae</taxon>
        <taxon>Herbihabitans</taxon>
    </lineage>
</organism>
<evidence type="ECO:0000256" key="1">
    <source>
        <dbReference type="ARBA" id="ARBA00004418"/>
    </source>
</evidence>
<dbReference type="AlphaFoldDB" id="A0A4Q7KWC1"/>
<comment type="subcellular location">
    <subcellularLocation>
        <location evidence="1">Periplasm</location>
    </subcellularLocation>
</comment>
<dbReference type="SUPFAM" id="SSF53850">
    <property type="entry name" value="Periplasmic binding protein-like II"/>
    <property type="match status" value="1"/>
</dbReference>
<dbReference type="Pfam" id="PF09084">
    <property type="entry name" value="NMT1"/>
    <property type="match status" value="1"/>
</dbReference>
<proteinExistence type="inferred from homology"/>
<dbReference type="GO" id="GO:0042597">
    <property type="term" value="C:periplasmic space"/>
    <property type="evidence" value="ECO:0007669"/>
    <property type="project" value="UniProtKB-SubCell"/>
</dbReference>
<evidence type="ECO:0000259" key="4">
    <source>
        <dbReference type="Pfam" id="PF09084"/>
    </source>
</evidence>
<dbReference type="RefSeq" id="WP_242613302.1">
    <property type="nucleotide sequence ID" value="NZ_SGWQ01000003.1"/>
</dbReference>
<evidence type="ECO:0000313" key="5">
    <source>
        <dbReference type="EMBL" id="RZS41054.1"/>
    </source>
</evidence>
<evidence type="ECO:0000256" key="2">
    <source>
        <dbReference type="ARBA" id="ARBA00010742"/>
    </source>
</evidence>
<dbReference type="EMBL" id="SGWQ01000003">
    <property type="protein sequence ID" value="RZS41054.1"/>
    <property type="molecule type" value="Genomic_DNA"/>
</dbReference>
<accession>A0A4Q7KWC1</accession>
<dbReference type="Gene3D" id="3.40.190.10">
    <property type="entry name" value="Periplasmic binding protein-like II"/>
    <property type="match status" value="2"/>
</dbReference>
<dbReference type="InterPro" id="IPR015168">
    <property type="entry name" value="SsuA/THI5"/>
</dbReference>